<comment type="subcellular location">
    <subcellularLocation>
        <location evidence="1">Nucleus</location>
    </subcellularLocation>
</comment>
<proteinExistence type="inferred from homology"/>
<organism evidence="6 7">
    <name type="scientific">Brassica cretica</name>
    <name type="common">Mustard</name>
    <dbReference type="NCBI Taxonomy" id="69181"/>
    <lineage>
        <taxon>Eukaryota</taxon>
        <taxon>Viridiplantae</taxon>
        <taxon>Streptophyta</taxon>
        <taxon>Embryophyta</taxon>
        <taxon>Tracheophyta</taxon>
        <taxon>Spermatophyta</taxon>
        <taxon>Magnoliopsida</taxon>
        <taxon>eudicotyledons</taxon>
        <taxon>Gunneridae</taxon>
        <taxon>Pentapetalae</taxon>
        <taxon>rosids</taxon>
        <taxon>malvids</taxon>
        <taxon>Brassicales</taxon>
        <taxon>Brassicaceae</taxon>
        <taxon>Brassiceae</taxon>
        <taxon>Brassica</taxon>
    </lineage>
</organism>
<dbReference type="Pfam" id="PF08617">
    <property type="entry name" value="CGI-121"/>
    <property type="match status" value="1"/>
</dbReference>
<evidence type="ECO:0000313" key="7">
    <source>
        <dbReference type="Proteomes" id="UP000712281"/>
    </source>
</evidence>
<sequence length="246" mass="28027">MKVFHLDRENTLSVSLFSDVTNSKELLNSILDGSPKLEVSFLNALLDTLQTTSLMMLLLFISCSKLDYILAARFNASPLEMEEVAKLIKGKEIDLEELKTHANQAHMLKCIDLPDLRHQLRRCKTLNYALLFRRRLRVMKIFHLDRENTLSVSFFSDVTNSKELLSSILDGTLKLEVSFLNALLITESLKRCGISESSTYILAARFNASPLETEEVAKLINGKEIDLEELKTHANQAHMLKHYKIT</sequence>
<dbReference type="Gene3D" id="3.30.2380.10">
    <property type="entry name" value="CGI121/TPRKB"/>
    <property type="match status" value="1"/>
</dbReference>
<comment type="similarity">
    <text evidence="2 5">Belongs to the CGI121/TPRKB family.</text>
</comment>
<dbReference type="GO" id="GO:0000408">
    <property type="term" value="C:EKC/KEOPS complex"/>
    <property type="evidence" value="ECO:0007669"/>
    <property type="project" value="TreeGrafter"/>
</dbReference>
<dbReference type="Proteomes" id="UP000712281">
    <property type="component" value="Unassembled WGS sequence"/>
</dbReference>
<dbReference type="AlphaFoldDB" id="A0A8S9GCX4"/>
<dbReference type="InterPro" id="IPR036504">
    <property type="entry name" value="CGI121/TPRKB_sf"/>
</dbReference>
<keyword evidence="3" id="KW-0819">tRNA processing</keyword>
<dbReference type="PANTHER" id="PTHR15840:SF10">
    <property type="entry name" value="EKC_KEOPS COMPLEX SUBUNIT TPRKB"/>
    <property type="match status" value="1"/>
</dbReference>
<dbReference type="EMBL" id="QGKW02002005">
    <property type="protein sequence ID" value="KAF2541112.1"/>
    <property type="molecule type" value="Genomic_DNA"/>
</dbReference>
<dbReference type="GO" id="GO:0005829">
    <property type="term" value="C:cytosol"/>
    <property type="evidence" value="ECO:0007669"/>
    <property type="project" value="TreeGrafter"/>
</dbReference>
<protein>
    <submittedName>
        <fullName evidence="6">Uncharacterized protein</fullName>
    </submittedName>
</protein>
<evidence type="ECO:0000313" key="6">
    <source>
        <dbReference type="EMBL" id="KAF2541112.1"/>
    </source>
</evidence>
<keyword evidence="4 5" id="KW-0539">Nucleus</keyword>
<evidence type="ECO:0000256" key="2">
    <source>
        <dbReference type="ARBA" id="ARBA00005546"/>
    </source>
</evidence>
<name>A0A8S9GCX4_BRACR</name>
<dbReference type="SUPFAM" id="SSF143870">
    <property type="entry name" value="PF0523-like"/>
    <property type="match status" value="1"/>
</dbReference>
<accession>A0A8S9GCX4</accession>
<dbReference type="GO" id="GO:0002949">
    <property type="term" value="P:tRNA threonylcarbamoyladenosine modification"/>
    <property type="evidence" value="ECO:0007669"/>
    <property type="project" value="TreeGrafter"/>
</dbReference>
<dbReference type="GO" id="GO:0005634">
    <property type="term" value="C:nucleus"/>
    <property type="evidence" value="ECO:0007669"/>
    <property type="project" value="UniProtKB-SubCell"/>
</dbReference>
<evidence type="ECO:0000256" key="3">
    <source>
        <dbReference type="ARBA" id="ARBA00022694"/>
    </source>
</evidence>
<evidence type="ECO:0000256" key="4">
    <source>
        <dbReference type="ARBA" id="ARBA00023242"/>
    </source>
</evidence>
<evidence type="ECO:0000256" key="1">
    <source>
        <dbReference type="ARBA" id="ARBA00004123"/>
    </source>
</evidence>
<dbReference type="PANTHER" id="PTHR15840">
    <property type="entry name" value="CGI-121 FAMILY MEMBER"/>
    <property type="match status" value="1"/>
</dbReference>
<comment type="caution">
    <text evidence="6">The sequence shown here is derived from an EMBL/GenBank/DDBJ whole genome shotgun (WGS) entry which is preliminary data.</text>
</comment>
<evidence type="ECO:0000256" key="5">
    <source>
        <dbReference type="RuleBase" id="RU004398"/>
    </source>
</evidence>
<dbReference type="InterPro" id="IPR013926">
    <property type="entry name" value="CGI121/TPRKB"/>
</dbReference>
<gene>
    <name evidence="6" type="ORF">F2Q68_00028884</name>
</gene>
<reference evidence="6" key="1">
    <citation type="submission" date="2019-12" db="EMBL/GenBank/DDBJ databases">
        <title>Genome sequencing and annotation of Brassica cretica.</title>
        <authorList>
            <person name="Studholme D.J."/>
            <person name="Sarris P.F."/>
        </authorList>
    </citation>
    <scope>NUCLEOTIDE SEQUENCE</scope>
    <source>
        <strain evidence="6">PFS-001/15</strain>
        <tissue evidence="6">Leaf</tissue>
    </source>
</reference>